<gene>
    <name evidence="3" type="ORF">SAMN02745119_02914</name>
</gene>
<organism evidence="3 4">
    <name type="scientific">Trichlorobacter thiogenes</name>
    <dbReference type="NCBI Taxonomy" id="115783"/>
    <lineage>
        <taxon>Bacteria</taxon>
        <taxon>Pseudomonadati</taxon>
        <taxon>Thermodesulfobacteriota</taxon>
        <taxon>Desulfuromonadia</taxon>
        <taxon>Geobacterales</taxon>
        <taxon>Geobacteraceae</taxon>
        <taxon>Trichlorobacter</taxon>
    </lineage>
</organism>
<feature type="compositionally biased region" description="Pro residues" evidence="1">
    <location>
        <begin position="83"/>
        <end position="98"/>
    </location>
</feature>
<feature type="compositionally biased region" description="Basic and acidic residues" evidence="1">
    <location>
        <begin position="28"/>
        <end position="51"/>
    </location>
</feature>
<dbReference type="EMBL" id="FUWR01000021">
    <property type="protein sequence ID" value="SKA16160.1"/>
    <property type="molecule type" value="Genomic_DNA"/>
</dbReference>
<accession>A0A1T4RJG8</accession>
<feature type="signal peptide" evidence="2">
    <location>
        <begin position="1"/>
        <end position="25"/>
    </location>
</feature>
<feature type="region of interest" description="Disordered" evidence="1">
    <location>
        <begin position="79"/>
        <end position="98"/>
    </location>
</feature>
<dbReference type="OrthoDB" id="5405955at2"/>
<proteinExistence type="predicted"/>
<feature type="region of interest" description="Disordered" evidence="1">
    <location>
        <begin position="26"/>
        <end position="51"/>
    </location>
</feature>
<reference evidence="4" key="1">
    <citation type="submission" date="2017-02" db="EMBL/GenBank/DDBJ databases">
        <authorList>
            <person name="Varghese N."/>
            <person name="Submissions S."/>
        </authorList>
    </citation>
    <scope>NUCLEOTIDE SEQUENCE [LARGE SCALE GENOMIC DNA]</scope>
    <source>
        <strain evidence="4">ATCC BAA-34</strain>
    </source>
</reference>
<dbReference type="Proteomes" id="UP000190102">
    <property type="component" value="Unassembled WGS sequence"/>
</dbReference>
<keyword evidence="4" id="KW-1185">Reference proteome</keyword>
<evidence type="ECO:0000313" key="4">
    <source>
        <dbReference type="Proteomes" id="UP000190102"/>
    </source>
</evidence>
<name>A0A1T4RJG8_9BACT</name>
<feature type="chain" id="PRO_5012436725" evidence="2">
    <location>
        <begin position="26"/>
        <end position="98"/>
    </location>
</feature>
<dbReference type="STRING" id="115783.SAMN02745119_02914"/>
<dbReference type="RefSeq" id="WP_078791133.1">
    <property type="nucleotide sequence ID" value="NZ_FUWR01000021.1"/>
</dbReference>
<keyword evidence="2" id="KW-0732">Signal</keyword>
<dbReference type="AlphaFoldDB" id="A0A1T4RJG8"/>
<sequence>MTISYRKRIASLCLFTAMIPVLCWAESDTNRPPRGERRRPPQEAFDACKGKTEGASVTISTAHGSFKATCRNFEGSLAAIPECGPPPPRDANGPPPER</sequence>
<protein>
    <submittedName>
        <fullName evidence="3">Uncharacterized protein</fullName>
    </submittedName>
</protein>
<evidence type="ECO:0000256" key="2">
    <source>
        <dbReference type="SAM" id="SignalP"/>
    </source>
</evidence>
<evidence type="ECO:0000256" key="1">
    <source>
        <dbReference type="SAM" id="MobiDB-lite"/>
    </source>
</evidence>
<evidence type="ECO:0000313" key="3">
    <source>
        <dbReference type="EMBL" id="SKA16160.1"/>
    </source>
</evidence>